<protein>
    <submittedName>
        <fullName evidence="1">Uncharacterized protein</fullName>
    </submittedName>
</protein>
<evidence type="ECO:0000313" key="1">
    <source>
        <dbReference type="EMBL" id="EEP67878.1"/>
    </source>
</evidence>
<dbReference type="AlphaFoldDB" id="C4GJA6"/>
<sequence length="42" mass="4717">MDKKGQRSLPQAKGFPFAADKKMPALKAGWDCLFMGNKPHRL</sequence>
<evidence type="ECO:0000313" key="2">
    <source>
        <dbReference type="Proteomes" id="UP000003009"/>
    </source>
</evidence>
<comment type="caution">
    <text evidence="1">The sequence shown here is derived from an EMBL/GenBank/DDBJ whole genome shotgun (WGS) entry which is preliminary data.</text>
</comment>
<accession>C4GJA6</accession>
<gene>
    <name evidence="1" type="ORF">GCWU000324_02129</name>
</gene>
<proteinExistence type="predicted"/>
<organism evidence="1 2">
    <name type="scientific">Kingella oralis ATCC 51147</name>
    <dbReference type="NCBI Taxonomy" id="629741"/>
    <lineage>
        <taxon>Bacteria</taxon>
        <taxon>Pseudomonadati</taxon>
        <taxon>Pseudomonadota</taxon>
        <taxon>Betaproteobacteria</taxon>
        <taxon>Neisseriales</taxon>
        <taxon>Neisseriaceae</taxon>
        <taxon>Kingella</taxon>
    </lineage>
</organism>
<dbReference type="Proteomes" id="UP000003009">
    <property type="component" value="Unassembled WGS sequence"/>
</dbReference>
<name>C4GJA6_9NEIS</name>
<reference evidence="1" key="1">
    <citation type="submission" date="2009-04" db="EMBL/GenBank/DDBJ databases">
        <authorList>
            <person name="Weinstock G."/>
            <person name="Sodergren E."/>
            <person name="Clifton S."/>
            <person name="Fulton L."/>
            <person name="Fulton B."/>
            <person name="Courtney L."/>
            <person name="Fronick C."/>
            <person name="Harrison M."/>
            <person name="Strong C."/>
            <person name="Farmer C."/>
            <person name="Delahaunty K."/>
            <person name="Markovic C."/>
            <person name="Hall O."/>
            <person name="Minx P."/>
            <person name="Tomlinson C."/>
            <person name="Mitreva M."/>
            <person name="Nelson J."/>
            <person name="Hou S."/>
            <person name="Wollam A."/>
            <person name="Pepin K.H."/>
            <person name="Johnson M."/>
            <person name="Bhonagiri V."/>
            <person name="Nash W.E."/>
            <person name="Warren W."/>
            <person name="Chinwalla A."/>
            <person name="Mardis E.R."/>
            <person name="Wilson R.K."/>
        </authorList>
    </citation>
    <scope>NUCLEOTIDE SEQUENCE [LARGE SCALE GENOMIC DNA]</scope>
    <source>
        <strain evidence="1">ATCC 51147</strain>
    </source>
</reference>
<dbReference type="EMBL" id="ACJW02000003">
    <property type="protein sequence ID" value="EEP67878.1"/>
    <property type="molecule type" value="Genomic_DNA"/>
</dbReference>
<keyword evidence="2" id="KW-1185">Reference proteome</keyword>
<dbReference type="HOGENOM" id="CLU_3252815_0_0_4"/>